<feature type="non-terminal residue" evidence="1">
    <location>
        <position position="1"/>
    </location>
</feature>
<evidence type="ECO:0000313" key="1">
    <source>
        <dbReference type="EMBL" id="CAG8845219.1"/>
    </source>
</evidence>
<feature type="non-terminal residue" evidence="1">
    <location>
        <position position="66"/>
    </location>
</feature>
<name>A0ACA9SP29_9GLOM</name>
<dbReference type="EMBL" id="CAJVQC010145774">
    <property type="protein sequence ID" value="CAG8845219.1"/>
    <property type="molecule type" value="Genomic_DNA"/>
</dbReference>
<evidence type="ECO:0000313" key="2">
    <source>
        <dbReference type="Proteomes" id="UP000789920"/>
    </source>
</evidence>
<keyword evidence="2" id="KW-1185">Reference proteome</keyword>
<gene>
    <name evidence="1" type="ORF">RPERSI_LOCUS33567</name>
</gene>
<protein>
    <submittedName>
        <fullName evidence="1">12784_t:CDS:1</fullName>
    </submittedName>
</protein>
<accession>A0ACA9SP29</accession>
<organism evidence="1 2">
    <name type="scientific">Racocetra persica</name>
    <dbReference type="NCBI Taxonomy" id="160502"/>
    <lineage>
        <taxon>Eukaryota</taxon>
        <taxon>Fungi</taxon>
        <taxon>Fungi incertae sedis</taxon>
        <taxon>Mucoromycota</taxon>
        <taxon>Glomeromycotina</taxon>
        <taxon>Glomeromycetes</taxon>
        <taxon>Diversisporales</taxon>
        <taxon>Gigasporaceae</taxon>
        <taxon>Racocetra</taxon>
    </lineage>
</organism>
<proteinExistence type="predicted"/>
<sequence>DLSQGNDIAGILHHNTNFEYYSYKVFKNELTNISFDIYSNDRYHQITNQEFEIISKQQTNLARLQT</sequence>
<reference evidence="1" key="1">
    <citation type="submission" date="2021-06" db="EMBL/GenBank/DDBJ databases">
        <authorList>
            <person name="Kallberg Y."/>
            <person name="Tangrot J."/>
            <person name="Rosling A."/>
        </authorList>
    </citation>
    <scope>NUCLEOTIDE SEQUENCE</scope>
    <source>
        <strain evidence="1">MA461A</strain>
    </source>
</reference>
<comment type="caution">
    <text evidence="1">The sequence shown here is derived from an EMBL/GenBank/DDBJ whole genome shotgun (WGS) entry which is preliminary data.</text>
</comment>
<dbReference type="Proteomes" id="UP000789920">
    <property type="component" value="Unassembled WGS sequence"/>
</dbReference>